<keyword evidence="3" id="KW-0808">Transferase</keyword>
<evidence type="ECO:0000259" key="2">
    <source>
        <dbReference type="Pfam" id="PF01757"/>
    </source>
</evidence>
<dbReference type="InterPro" id="IPR050879">
    <property type="entry name" value="Acyltransferase_3"/>
</dbReference>
<evidence type="ECO:0000256" key="1">
    <source>
        <dbReference type="SAM" id="Phobius"/>
    </source>
</evidence>
<feature type="transmembrane region" description="Helical" evidence="1">
    <location>
        <begin position="327"/>
        <end position="349"/>
    </location>
</feature>
<keyword evidence="1" id="KW-0472">Membrane</keyword>
<feature type="transmembrane region" description="Helical" evidence="1">
    <location>
        <begin position="237"/>
        <end position="254"/>
    </location>
</feature>
<feature type="transmembrane region" description="Helical" evidence="1">
    <location>
        <begin position="99"/>
        <end position="122"/>
    </location>
</feature>
<feature type="transmembrane region" description="Helical" evidence="1">
    <location>
        <begin position="32"/>
        <end position="48"/>
    </location>
</feature>
<dbReference type="GO" id="GO:0016746">
    <property type="term" value="F:acyltransferase activity"/>
    <property type="evidence" value="ECO:0007669"/>
    <property type="project" value="UniProtKB-KW"/>
</dbReference>
<dbReference type="InterPro" id="IPR002656">
    <property type="entry name" value="Acyl_transf_3_dom"/>
</dbReference>
<proteinExistence type="predicted"/>
<reference evidence="3 4" key="1">
    <citation type="submission" date="2023-08" db="EMBL/GenBank/DDBJ databases">
        <title>Arthrobacter horti sp. nov., isolated from forest soil.</title>
        <authorList>
            <person name="Park M."/>
        </authorList>
    </citation>
    <scope>NUCLEOTIDE SEQUENCE [LARGE SCALE GENOMIC DNA]</scope>
    <source>
        <strain evidence="3 4">YJM1</strain>
    </source>
</reference>
<keyword evidence="3" id="KW-0012">Acyltransferase</keyword>
<keyword evidence="4" id="KW-1185">Reference proteome</keyword>
<feature type="transmembrane region" description="Helical" evidence="1">
    <location>
        <begin position="176"/>
        <end position="198"/>
    </location>
</feature>
<keyword evidence="1" id="KW-1133">Transmembrane helix</keyword>
<dbReference type="Proteomes" id="UP001232725">
    <property type="component" value="Unassembled WGS sequence"/>
</dbReference>
<organism evidence="3 4">
    <name type="scientific">Arthrobacter horti</name>
    <dbReference type="NCBI Taxonomy" id="3068273"/>
    <lineage>
        <taxon>Bacteria</taxon>
        <taxon>Bacillati</taxon>
        <taxon>Actinomycetota</taxon>
        <taxon>Actinomycetes</taxon>
        <taxon>Micrococcales</taxon>
        <taxon>Micrococcaceae</taxon>
        <taxon>Arthrobacter</taxon>
    </lineage>
</organism>
<comment type="caution">
    <text evidence="3">The sequence shown here is derived from an EMBL/GenBank/DDBJ whole genome shotgun (WGS) entry which is preliminary data.</text>
</comment>
<dbReference type="PANTHER" id="PTHR23028">
    <property type="entry name" value="ACETYLTRANSFERASE"/>
    <property type="match status" value="1"/>
</dbReference>
<accession>A0ABT9IQ88</accession>
<feature type="domain" description="Acyltransferase 3" evidence="2">
    <location>
        <begin position="31"/>
        <end position="343"/>
    </location>
</feature>
<dbReference type="EC" id="2.3.-.-" evidence="3"/>
<feature type="transmembrane region" description="Helical" evidence="1">
    <location>
        <begin position="289"/>
        <end position="307"/>
    </location>
</feature>
<feature type="transmembrane region" description="Helical" evidence="1">
    <location>
        <begin position="148"/>
        <end position="169"/>
    </location>
</feature>
<dbReference type="PANTHER" id="PTHR23028:SF53">
    <property type="entry name" value="ACYL_TRANSF_3 DOMAIN-CONTAINING PROTEIN"/>
    <property type="match status" value="1"/>
</dbReference>
<dbReference type="Pfam" id="PF01757">
    <property type="entry name" value="Acyl_transf_3"/>
    <property type="match status" value="1"/>
</dbReference>
<protein>
    <submittedName>
        <fullName evidence="3">Acyltransferase</fullName>
        <ecNumber evidence="3">2.3.-.-</ecNumber>
    </submittedName>
</protein>
<evidence type="ECO:0000313" key="4">
    <source>
        <dbReference type="Proteomes" id="UP001232725"/>
    </source>
</evidence>
<evidence type="ECO:0000313" key="3">
    <source>
        <dbReference type="EMBL" id="MDP5227712.1"/>
    </source>
</evidence>
<keyword evidence="1" id="KW-0812">Transmembrane</keyword>
<dbReference type="EMBL" id="JAVALS010000007">
    <property type="protein sequence ID" value="MDP5227712.1"/>
    <property type="molecule type" value="Genomic_DNA"/>
</dbReference>
<sequence>MMMLFFEPMEQPQVKTAPVVGAARAKQLDRLTVFRGLAALMVFAYHVYHVTGWSSKSWVASYGFVGVAFFFCLSGYVLRYTWRNTEGARTFYARRFAKVYPLHFVTGIAALVFGLNSLHLVWPAVIPNFLLLQAWVPVDEIAFGVNSVSWSLSCEAFFYLGAPFVFAYLRRTSTRNAVLAVLVWWAACSAVSICFGVSGSAFDVGAYTNPLLRSGEFGLGVLAAELHSRRWRPKGPLWVYGLVVAATLVALTRLSTPQTIADVAVTLPVLGVIVVSADRDLSGVRTILTSKLLVFAGNASFAFYLVHEQVLNFYVRIFGHGASGPRGVFLILCALGTSMVLASVLHLFLEKPVQRWILRHTLRSQ</sequence>
<feature type="transmembrane region" description="Helical" evidence="1">
    <location>
        <begin position="60"/>
        <end position="78"/>
    </location>
</feature>
<gene>
    <name evidence="3" type="ORF">Q9R02_11150</name>
</gene>
<name>A0ABT9IQ88_9MICC</name>